<comment type="caution">
    <text evidence="1">The sequence shown here is derived from an EMBL/GenBank/DDBJ whole genome shotgun (WGS) entry which is preliminary data.</text>
</comment>
<keyword evidence="2" id="KW-1185">Reference proteome</keyword>
<name>A0ABU8XSR1_9PROT</name>
<protein>
    <submittedName>
        <fullName evidence="1">Uncharacterized protein</fullName>
    </submittedName>
</protein>
<reference evidence="1 2" key="1">
    <citation type="submission" date="2024-01" db="EMBL/GenBank/DDBJ databases">
        <title>Multi-omics insights into the function and evolution of sodium benzoate biodegradation pathways in Benzoatithermus flavus gen. nov., sp. nov. from hot spring.</title>
        <authorList>
            <person name="Hu C.-J."/>
            <person name="Li W.-J."/>
        </authorList>
    </citation>
    <scope>NUCLEOTIDE SEQUENCE [LARGE SCALE GENOMIC DNA]</scope>
    <source>
        <strain evidence="1 2">SYSU G07066</strain>
    </source>
</reference>
<accession>A0ABU8XSR1</accession>
<proteinExistence type="predicted"/>
<dbReference type="RefSeq" id="WP_418160093.1">
    <property type="nucleotide sequence ID" value="NZ_JBBLZC010000013.1"/>
</dbReference>
<gene>
    <name evidence="1" type="ORF">U1T56_13865</name>
</gene>
<organism evidence="1 2">
    <name type="scientific">Benzoatithermus flavus</name>
    <dbReference type="NCBI Taxonomy" id="3108223"/>
    <lineage>
        <taxon>Bacteria</taxon>
        <taxon>Pseudomonadati</taxon>
        <taxon>Pseudomonadota</taxon>
        <taxon>Alphaproteobacteria</taxon>
        <taxon>Geminicoccales</taxon>
        <taxon>Geminicoccaceae</taxon>
        <taxon>Benzoatithermus</taxon>
    </lineage>
</organism>
<evidence type="ECO:0000313" key="1">
    <source>
        <dbReference type="EMBL" id="MEK0084245.1"/>
    </source>
</evidence>
<dbReference type="EMBL" id="JBBLZC010000013">
    <property type="protein sequence ID" value="MEK0084245.1"/>
    <property type="molecule type" value="Genomic_DNA"/>
</dbReference>
<evidence type="ECO:0000313" key="2">
    <source>
        <dbReference type="Proteomes" id="UP001375743"/>
    </source>
</evidence>
<dbReference type="Proteomes" id="UP001375743">
    <property type="component" value="Unassembled WGS sequence"/>
</dbReference>
<sequence>MAVRYGTDAGEPIIGTAGDDRVAGLGGAGQEVVVLFGVTAADFGIV</sequence>